<evidence type="ECO:0000259" key="2">
    <source>
        <dbReference type="Pfam" id="PF12945"/>
    </source>
</evidence>
<evidence type="ECO:0000313" key="4">
    <source>
        <dbReference type="Proteomes" id="UP001596022"/>
    </source>
</evidence>
<dbReference type="Gene3D" id="2.40.10.220">
    <property type="entry name" value="predicted glycosyltransferase like domains"/>
    <property type="match status" value="1"/>
</dbReference>
<dbReference type="RefSeq" id="WP_376844850.1">
    <property type="nucleotide sequence ID" value="NZ_JBHSFW010000001.1"/>
</dbReference>
<keyword evidence="3" id="KW-0282">Flagellum</keyword>
<dbReference type="EMBL" id="JBHSFW010000001">
    <property type="protein sequence ID" value="MFC4617828.1"/>
    <property type="molecule type" value="Genomic_DNA"/>
</dbReference>
<protein>
    <submittedName>
        <fullName evidence="3">Flagellar brake protein</fullName>
    </submittedName>
</protein>
<dbReference type="InterPro" id="IPR009875">
    <property type="entry name" value="PilZ_domain"/>
</dbReference>
<keyword evidence="3" id="KW-0969">Cilium</keyword>
<evidence type="ECO:0000259" key="1">
    <source>
        <dbReference type="Pfam" id="PF07238"/>
    </source>
</evidence>
<dbReference type="SUPFAM" id="SSF141371">
    <property type="entry name" value="PilZ domain-like"/>
    <property type="match status" value="1"/>
</dbReference>
<gene>
    <name evidence="3" type="ORF">ACFO4N_03690</name>
</gene>
<accession>A0ABV9GI90</accession>
<proteinExistence type="predicted"/>
<feature type="domain" description="PilZ" evidence="1">
    <location>
        <begin position="97"/>
        <end position="205"/>
    </location>
</feature>
<comment type="caution">
    <text evidence="3">The sequence shown here is derived from an EMBL/GenBank/DDBJ whole genome shotgun (WGS) entry which is preliminary data.</text>
</comment>
<dbReference type="Pfam" id="PF07238">
    <property type="entry name" value="PilZ"/>
    <property type="match status" value="1"/>
</dbReference>
<dbReference type="InterPro" id="IPR009926">
    <property type="entry name" value="T3SS_YcgR_PilZN"/>
</dbReference>
<name>A0ABV9GI90_9BACL</name>
<evidence type="ECO:0000313" key="3">
    <source>
        <dbReference type="EMBL" id="MFC4617828.1"/>
    </source>
</evidence>
<sequence length="214" mass="24622">MIKVGDTLYLEAYVNGKRDTYKTSVVEISGEDLLTEVPIHEKTKKLKSFPVDTAFLASFITNGTVRRFKTKLRRVLNENVPVYVFSYPNNETFVTVQRRAHMRVAAALDVAVHPIHNEFSPFTSVTVDLSAGGCSIILNREIDGLQEGMEVKMWAALPLSRDRYHYLKIICRVIRFDLQEGRRLLSMQFVDLNDASRVQIVRYCFKRELFLANQ</sequence>
<dbReference type="Pfam" id="PF12945">
    <property type="entry name" value="PilZNR"/>
    <property type="match status" value="1"/>
</dbReference>
<reference evidence="4" key="1">
    <citation type="journal article" date="2019" name="Int. J. Syst. Evol. Microbiol.">
        <title>The Global Catalogue of Microorganisms (GCM) 10K type strain sequencing project: providing services to taxonomists for standard genome sequencing and annotation.</title>
        <authorList>
            <consortium name="The Broad Institute Genomics Platform"/>
            <consortium name="The Broad Institute Genome Sequencing Center for Infectious Disease"/>
            <person name="Wu L."/>
            <person name="Ma J."/>
        </authorList>
    </citation>
    <scope>NUCLEOTIDE SEQUENCE [LARGE SCALE GENOMIC DNA]</scope>
    <source>
        <strain evidence="4">CGMCC 1.16306</strain>
    </source>
</reference>
<dbReference type="Proteomes" id="UP001596022">
    <property type="component" value="Unassembled WGS sequence"/>
</dbReference>
<keyword evidence="4" id="KW-1185">Reference proteome</keyword>
<keyword evidence="3" id="KW-0966">Cell projection</keyword>
<organism evidence="3 4">
    <name type="scientific">Camelliibacillus cellulosilyticus</name>
    <dbReference type="NCBI Taxonomy" id="2174486"/>
    <lineage>
        <taxon>Bacteria</taxon>
        <taxon>Bacillati</taxon>
        <taxon>Bacillota</taxon>
        <taxon>Bacilli</taxon>
        <taxon>Bacillales</taxon>
        <taxon>Sporolactobacillaceae</taxon>
        <taxon>Camelliibacillus</taxon>
    </lineage>
</organism>
<feature type="domain" description="Type III secretion system flagellar brake protein YcgR PilZN" evidence="2">
    <location>
        <begin position="3"/>
        <end position="88"/>
    </location>
</feature>